<proteinExistence type="predicted"/>
<organism evidence="1 2">
    <name type="scientific">Cucurbita argyrosperma subsp. sororia</name>
    <dbReference type="NCBI Taxonomy" id="37648"/>
    <lineage>
        <taxon>Eukaryota</taxon>
        <taxon>Viridiplantae</taxon>
        <taxon>Streptophyta</taxon>
        <taxon>Embryophyta</taxon>
        <taxon>Tracheophyta</taxon>
        <taxon>Spermatophyta</taxon>
        <taxon>Magnoliopsida</taxon>
        <taxon>eudicotyledons</taxon>
        <taxon>Gunneridae</taxon>
        <taxon>Pentapetalae</taxon>
        <taxon>rosids</taxon>
        <taxon>fabids</taxon>
        <taxon>Cucurbitales</taxon>
        <taxon>Cucurbitaceae</taxon>
        <taxon>Cucurbiteae</taxon>
        <taxon>Cucurbita</taxon>
    </lineage>
</organism>
<keyword evidence="2" id="KW-1185">Reference proteome</keyword>
<dbReference type="AlphaFoldDB" id="A0AAV6LVW6"/>
<reference evidence="1 2" key="1">
    <citation type="journal article" date="2021" name="Hortic Res">
        <title>The domestication of Cucurbita argyrosperma as revealed by the genome of its wild relative.</title>
        <authorList>
            <person name="Barrera-Redondo J."/>
            <person name="Sanchez-de la Vega G."/>
            <person name="Aguirre-Liguori J.A."/>
            <person name="Castellanos-Morales G."/>
            <person name="Gutierrez-Guerrero Y.T."/>
            <person name="Aguirre-Dugua X."/>
            <person name="Aguirre-Planter E."/>
            <person name="Tenaillon M.I."/>
            <person name="Lira-Saade R."/>
            <person name="Eguiarte L.E."/>
        </authorList>
    </citation>
    <scope>NUCLEOTIDE SEQUENCE [LARGE SCALE GENOMIC DNA]</scope>
    <source>
        <strain evidence="1">JBR-2021</strain>
    </source>
</reference>
<accession>A0AAV6LVW6</accession>
<dbReference type="EMBL" id="JAGKQH010000020">
    <property type="protein sequence ID" value="KAG6571266.1"/>
    <property type="molecule type" value="Genomic_DNA"/>
</dbReference>
<feature type="non-terminal residue" evidence="1">
    <location>
        <position position="1"/>
    </location>
</feature>
<sequence>MLLPCNQLCSLLFQLRRRLKRVQGGPLTFGLADSAPSLVRYCQVSKLPAAACSASKRRPMDPKFGLRACRECVGASKNERLYGWKFWEFLLQEEAPSPQGPKPPSSSFSFSNFTICLKITVVLSISQTVNFNHFQLSPQSPSAA</sequence>
<evidence type="ECO:0000313" key="2">
    <source>
        <dbReference type="Proteomes" id="UP000685013"/>
    </source>
</evidence>
<dbReference type="Proteomes" id="UP000685013">
    <property type="component" value="Chromosome 20"/>
</dbReference>
<name>A0AAV6LVW6_9ROSI</name>
<evidence type="ECO:0000313" key="1">
    <source>
        <dbReference type="EMBL" id="KAG6571266.1"/>
    </source>
</evidence>
<comment type="caution">
    <text evidence="1">The sequence shown here is derived from an EMBL/GenBank/DDBJ whole genome shotgun (WGS) entry which is preliminary data.</text>
</comment>
<gene>
    <name evidence="1" type="ORF">SDJN03_30181</name>
</gene>
<protein>
    <submittedName>
        <fullName evidence="1">Uncharacterized protein</fullName>
    </submittedName>
</protein>